<dbReference type="EMBL" id="JAKHPW010000009">
    <property type="protein sequence ID" value="MCZ3622584.1"/>
    <property type="molecule type" value="Genomic_DNA"/>
</dbReference>
<dbReference type="RefSeq" id="WP_269254943.1">
    <property type="nucleotide sequence ID" value="NZ_JAKHEY010000010.1"/>
</dbReference>
<accession>A0AAW5WZ37</accession>
<dbReference type="AlphaFoldDB" id="A0AAW5WZ37"/>
<dbReference type="SUPFAM" id="SSF103481">
    <property type="entry name" value="Multidrug resistance efflux transporter EmrE"/>
    <property type="match status" value="1"/>
</dbReference>
<sequence>MSNILLLILFASISAFSRGIISVIDRYQMAYRKQGIIEVNLINNLSSILLVTILFFFMLRNYSLPHLSTFYFVKIILYALVVQLVAYGYSYVYKKISIMQAVLVNKLSDLFIPIAIFLTAGYLNLHSYFVSITSTLIIVIYIYYQEKHATIDINLLTKSFLVIVPLLVFQSAISPILTKGVSGIVNLIFFTIFTIYIRGIIAIIVFYLKNKHLTSLNEKRNKQVVLIYSTRAILTLLAQITYTLATSSAQSSIAWVFLNLTALYSVFLGEIFLHEKLKLWDILIIVAIFVIALIAK</sequence>
<feature type="transmembrane region" description="Helical" evidence="3">
    <location>
        <begin position="253"/>
        <end position="272"/>
    </location>
</feature>
<comment type="similarity">
    <text evidence="2">Belongs to the EamA transporter family.</text>
</comment>
<feature type="domain" description="EamA" evidence="4">
    <location>
        <begin position="166"/>
        <end position="293"/>
    </location>
</feature>
<name>A0AAW5WZ37_9LACO</name>
<evidence type="ECO:0000259" key="4">
    <source>
        <dbReference type="Pfam" id="PF00892"/>
    </source>
</evidence>
<dbReference type="GO" id="GO:0016020">
    <property type="term" value="C:membrane"/>
    <property type="evidence" value="ECO:0007669"/>
    <property type="project" value="InterPro"/>
</dbReference>
<feature type="transmembrane region" description="Helical" evidence="3">
    <location>
        <begin position="110"/>
        <end position="143"/>
    </location>
</feature>
<evidence type="ECO:0000256" key="1">
    <source>
        <dbReference type="ARBA" id="ARBA00004127"/>
    </source>
</evidence>
<dbReference type="InterPro" id="IPR037185">
    <property type="entry name" value="EmrE-like"/>
</dbReference>
<evidence type="ECO:0000256" key="2">
    <source>
        <dbReference type="ARBA" id="ARBA00007362"/>
    </source>
</evidence>
<proteinExistence type="inferred from homology"/>
<keyword evidence="3" id="KW-0472">Membrane</keyword>
<evidence type="ECO:0000313" key="5">
    <source>
        <dbReference type="EMBL" id="MCZ3622584.1"/>
    </source>
</evidence>
<dbReference type="Pfam" id="PF00892">
    <property type="entry name" value="EamA"/>
    <property type="match status" value="1"/>
</dbReference>
<evidence type="ECO:0000313" key="7">
    <source>
        <dbReference type="Proteomes" id="UP001211420"/>
    </source>
</evidence>
<evidence type="ECO:0000256" key="3">
    <source>
        <dbReference type="SAM" id="Phobius"/>
    </source>
</evidence>
<comment type="subcellular location">
    <subcellularLocation>
        <location evidence="1">Endomembrane system</location>
        <topology evidence="1">Multi-pass membrane protein</topology>
    </subcellularLocation>
</comment>
<gene>
    <name evidence="5" type="ORF">L2772_06825</name>
    <name evidence="6" type="ORF">L2Z99_06500</name>
</gene>
<reference evidence="6" key="1">
    <citation type="submission" date="2022-01" db="EMBL/GenBank/DDBJ databases">
        <title>STING isolate genome collection.</title>
        <authorList>
            <person name="France M."/>
            <person name="Rutt L."/>
            <person name="Humphrys M."/>
            <person name="Ravel J."/>
        </authorList>
    </citation>
    <scope>NUCLEOTIDE SEQUENCE</scope>
    <source>
        <strain evidence="6">C0081E5</strain>
    </source>
</reference>
<reference evidence="5 7" key="2">
    <citation type="submission" date="2022-01" db="EMBL/GenBank/DDBJ databases">
        <title>VMRC isolate genome collection.</title>
        <authorList>
            <person name="France M."/>
            <person name="Rutt L."/>
            <person name="Humphrys M."/>
            <person name="Ravel J."/>
        </authorList>
    </citation>
    <scope>NUCLEOTIDE SEQUENCE [LARGE SCALE GENOMIC DNA]</scope>
    <source>
        <strain evidence="5 7">C0172B4</strain>
    </source>
</reference>
<protein>
    <submittedName>
        <fullName evidence="6">EamA family transporter</fullName>
    </submittedName>
</protein>
<feature type="transmembrane region" description="Helical" evidence="3">
    <location>
        <begin position="183"/>
        <end position="208"/>
    </location>
</feature>
<organism evidence="6 8">
    <name type="scientific">Lactobacillus mulieris</name>
    <dbReference type="NCBI Taxonomy" id="2508708"/>
    <lineage>
        <taxon>Bacteria</taxon>
        <taxon>Bacillati</taxon>
        <taxon>Bacillota</taxon>
        <taxon>Bacilli</taxon>
        <taxon>Lactobacillales</taxon>
        <taxon>Lactobacillaceae</taxon>
        <taxon>Lactobacillus</taxon>
    </lineage>
</organism>
<comment type="caution">
    <text evidence="6">The sequence shown here is derived from an EMBL/GenBank/DDBJ whole genome shotgun (WGS) entry which is preliminary data.</text>
</comment>
<dbReference type="InterPro" id="IPR000620">
    <property type="entry name" value="EamA_dom"/>
</dbReference>
<evidence type="ECO:0000313" key="6">
    <source>
        <dbReference type="EMBL" id="MCZ9678734.1"/>
    </source>
</evidence>
<feature type="transmembrane region" description="Helical" evidence="3">
    <location>
        <begin position="279"/>
        <end position="295"/>
    </location>
</feature>
<feature type="transmembrane region" description="Helical" evidence="3">
    <location>
        <begin position="228"/>
        <end position="247"/>
    </location>
</feature>
<evidence type="ECO:0000313" key="8">
    <source>
        <dbReference type="Proteomes" id="UP001211566"/>
    </source>
</evidence>
<keyword evidence="3" id="KW-1133">Transmembrane helix</keyword>
<feature type="transmembrane region" description="Helical" evidence="3">
    <location>
        <begin position="41"/>
        <end position="59"/>
    </location>
</feature>
<dbReference type="EMBL" id="JAKHEY010000010">
    <property type="protein sequence ID" value="MCZ9678734.1"/>
    <property type="molecule type" value="Genomic_DNA"/>
</dbReference>
<feature type="transmembrane region" description="Helical" evidence="3">
    <location>
        <begin position="71"/>
        <end position="90"/>
    </location>
</feature>
<dbReference type="Proteomes" id="UP001211420">
    <property type="component" value="Unassembled WGS sequence"/>
</dbReference>
<keyword evidence="3" id="KW-0812">Transmembrane</keyword>
<dbReference type="Proteomes" id="UP001211566">
    <property type="component" value="Unassembled WGS sequence"/>
</dbReference>
<feature type="transmembrane region" description="Helical" evidence="3">
    <location>
        <begin position="155"/>
        <end position="177"/>
    </location>
</feature>
<keyword evidence="7" id="KW-1185">Reference proteome</keyword>